<protein>
    <recommendedName>
        <fullName evidence="4">Copper transporter</fullName>
    </recommendedName>
</protein>
<evidence type="ECO:0000256" key="1">
    <source>
        <dbReference type="SAM" id="MobiDB-lite"/>
    </source>
</evidence>
<dbReference type="Proteomes" id="UP000605992">
    <property type="component" value="Unassembled WGS sequence"/>
</dbReference>
<dbReference type="GO" id="GO:0016020">
    <property type="term" value="C:membrane"/>
    <property type="evidence" value="ECO:0007669"/>
    <property type="project" value="InterPro"/>
</dbReference>
<sequence length="321" mass="32837">MIDFRYHLVSIVAIFLALTVGIVLGSTVLEPTLFKTAEKTTASMERLNAQYLDQISALQARDEGNDSLVTTHLDQLVHGQLPGERVVLVEAPGAPTSLRDPIEKLVDSAGGFYTGRVSLTDKFTAGDQASMVDQLASTLAPAGTAFPDGATPYDKAATVLAGALVTNDRSKAGQENPLASSVLDTFQSAGFLAVSGDPTKRATMAIVLAPTQPYEGDEAEGQTTAVVAMAAGLDNMDLGTVLAGSTTASGTGGAIALLHDTGDAASNVSTLDTVDSAAGRVVLVYALQEQLSGRSGTYGVGSGSSSFEPAVEPSASPEARG</sequence>
<dbReference type="RefSeq" id="WP_203941963.1">
    <property type="nucleotide sequence ID" value="NZ_BOOR01000002.1"/>
</dbReference>
<evidence type="ECO:0000313" key="3">
    <source>
        <dbReference type="Proteomes" id="UP000605992"/>
    </source>
</evidence>
<reference evidence="2" key="1">
    <citation type="submission" date="2021-01" db="EMBL/GenBank/DDBJ databases">
        <title>Whole genome shotgun sequence of Planotetraspora thailandica NBRC 104271.</title>
        <authorList>
            <person name="Komaki H."/>
            <person name="Tamura T."/>
        </authorList>
    </citation>
    <scope>NUCLEOTIDE SEQUENCE</scope>
    <source>
        <strain evidence="2">NBRC 104271</strain>
    </source>
</reference>
<dbReference type="InterPro" id="IPR021522">
    <property type="entry name" value="MctB"/>
</dbReference>
<dbReference type="EMBL" id="BOOR01000002">
    <property type="protein sequence ID" value="GII51625.1"/>
    <property type="molecule type" value="Genomic_DNA"/>
</dbReference>
<evidence type="ECO:0000313" key="2">
    <source>
        <dbReference type="EMBL" id="GII51625.1"/>
    </source>
</evidence>
<name>A0A8J3UVS4_9ACTN</name>
<proteinExistence type="predicted"/>
<dbReference type="Pfam" id="PF11382">
    <property type="entry name" value="MctB"/>
    <property type="match status" value="1"/>
</dbReference>
<accession>A0A8J3UVS4</accession>
<dbReference type="GO" id="GO:0055070">
    <property type="term" value="P:copper ion homeostasis"/>
    <property type="evidence" value="ECO:0007669"/>
    <property type="project" value="InterPro"/>
</dbReference>
<organism evidence="2 3">
    <name type="scientific">Planotetraspora thailandica</name>
    <dbReference type="NCBI Taxonomy" id="487172"/>
    <lineage>
        <taxon>Bacteria</taxon>
        <taxon>Bacillati</taxon>
        <taxon>Actinomycetota</taxon>
        <taxon>Actinomycetes</taxon>
        <taxon>Streptosporangiales</taxon>
        <taxon>Streptosporangiaceae</taxon>
        <taxon>Planotetraspora</taxon>
    </lineage>
</organism>
<keyword evidence="3" id="KW-1185">Reference proteome</keyword>
<dbReference type="AlphaFoldDB" id="A0A8J3UVS4"/>
<feature type="region of interest" description="Disordered" evidence="1">
    <location>
        <begin position="294"/>
        <end position="321"/>
    </location>
</feature>
<comment type="caution">
    <text evidence="2">The sequence shown here is derived from an EMBL/GenBank/DDBJ whole genome shotgun (WGS) entry which is preliminary data.</text>
</comment>
<gene>
    <name evidence="2" type="ORF">Pth03_00140</name>
</gene>
<evidence type="ECO:0008006" key="4">
    <source>
        <dbReference type="Google" id="ProtNLM"/>
    </source>
</evidence>